<accession>A0A8R1UE67</accession>
<evidence type="ECO:0000259" key="5">
    <source>
        <dbReference type="Pfam" id="PF00288"/>
    </source>
</evidence>
<reference evidence="6" key="2">
    <citation type="submission" date="2022-06" db="UniProtKB">
        <authorList>
            <consortium name="EnsemblMetazoa"/>
        </authorList>
    </citation>
    <scope>IDENTIFICATION</scope>
    <source>
        <strain evidence="6">PS312</strain>
    </source>
</reference>
<name>A0A2A6B665_PRIPA</name>
<dbReference type="PANTHER" id="PTHR32463:SF0">
    <property type="entry name" value="L-FUCOSE KINASE"/>
    <property type="match status" value="1"/>
</dbReference>
<organism evidence="6 7">
    <name type="scientific">Pristionchus pacificus</name>
    <name type="common">Parasitic nematode worm</name>
    <dbReference type="NCBI Taxonomy" id="54126"/>
    <lineage>
        <taxon>Eukaryota</taxon>
        <taxon>Metazoa</taxon>
        <taxon>Ecdysozoa</taxon>
        <taxon>Nematoda</taxon>
        <taxon>Chromadorea</taxon>
        <taxon>Rhabditida</taxon>
        <taxon>Rhabditina</taxon>
        <taxon>Diplogasteromorpha</taxon>
        <taxon>Diplogasteroidea</taxon>
        <taxon>Neodiplogasteridae</taxon>
        <taxon>Pristionchus</taxon>
    </lineage>
</organism>
<evidence type="ECO:0000313" key="6">
    <source>
        <dbReference type="EnsemblMetazoa" id="PPA19170.1"/>
    </source>
</evidence>
<keyword evidence="7" id="KW-1185">Reference proteome</keyword>
<keyword evidence="1" id="KW-0808">Transferase</keyword>
<evidence type="ECO:0000256" key="1">
    <source>
        <dbReference type="ARBA" id="ARBA00022679"/>
    </source>
</evidence>
<keyword evidence="3" id="KW-0418">Kinase</keyword>
<sequence>AEHLCARRGYTVLNDDVIRDAKILIVLAQGEPSASFPLGRAIAHHSLGRIDSDPTVILPAIPLVTQIRNLDRIVPVSTPGVWLLSTEALWSLADEQKPINDLSSSSLSAFCCRVPAAAAASHGSYELHDDESIRSLAYRKPPADGQDTFMILGLLYLPPTVASNVLSLASTYPLSRATYHGLDSGAIGLRLSLFFDFVYSTCSGLEEFVGCRIAPEKIDCEHVELLELARRVIHARLGKYRTMAVILDTLDVQYLDTLATLETFEWSSFTASVLSQLQSALTTSILPIVPVLRSALASREPSCLQELLKGLSEVSSTPSIDTAVLLTTVSAALWEWAGGRGGLRGGPSANVHFARHFALLEQRDSTPEGVKNLIAALYEGNWLATPQAIVRAARHFEAAAQVCTRRRVMEACSKHLHPRTICARADNASGADSLPTRVRVALPARIDLFGGWLDTPPITLDTVAGVLNAAVLIDGERPLACSVSRSPIPGYSIGLEDGSMMTLSEHEVWQRHDKPAMQGALVCACLVACGFVTRDRAGDKRDDVKNASGGLEIRLESLLAHGSGLGSSSILAAACILALWEMSGEERDDERLVHVVLYVEQLLTTGGGWQDQVGGVYPGLKLARFCPERQTVIVQPITVSPSLEHAINDRLVIVYTGQPRLAKNLLQEVVRSWLTREGDKCAALREMSGEVKRAEEWINSDALPLSHIAQYYSIKKRLATGCEPEGVTRIIEALSTVSSTCWLVGAGGGGYLCVALREEYGSEQAQLAIDRAGLANLRVQRVQLCHETVNVERQID</sequence>
<dbReference type="GO" id="GO:0050201">
    <property type="term" value="F:fucokinase activity"/>
    <property type="evidence" value="ECO:0000318"/>
    <property type="project" value="GO_Central"/>
</dbReference>
<dbReference type="InterPro" id="IPR020568">
    <property type="entry name" value="Ribosomal_Su5_D2-typ_SF"/>
</dbReference>
<dbReference type="GO" id="GO:0042352">
    <property type="term" value="P:GDP-L-fucose salvage"/>
    <property type="evidence" value="ECO:0000318"/>
    <property type="project" value="GO_Central"/>
</dbReference>
<dbReference type="OrthoDB" id="271303at2759"/>
<dbReference type="Proteomes" id="UP000005239">
    <property type="component" value="Unassembled WGS sequence"/>
</dbReference>
<evidence type="ECO:0000256" key="3">
    <source>
        <dbReference type="ARBA" id="ARBA00022777"/>
    </source>
</evidence>
<reference evidence="7" key="1">
    <citation type="journal article" date="2008" name="Nat. Genet.">
        <title>The Pristionchus pacificus genome provides a unique perspective on nematode lifestyle and parasitism.</title>
        <authorList>
            <person name="Dieterich C."/>
            <person name="Clifton S.W."/>
            <person name="Schuster L.N."/>
            <person name="Chinwalla A."/>
            <person name="Delehaunty K."/>
            <person name="Dinkelacker I."/>
            <person name="Fulton L."/>
            <person name="Fulton R."/>
            <person name="Godfrey J."/>
            <person name="Minx P."/>
            <person name="Mitreva M."/>
            <person name="Roeseler W."/>
            <person name="Tian H."/>
            <person name="Witte H."/>
            <person name="Yang S.P."/>
            <person name="Wilson R.K."/>
            <person name="Sommer R.J."/>
        </authorList>
    </citation>
    <scope>NUCLEOTIDE SEQUENCE [LARGE SCALE GENOMIC DNA]</scope>
    <source>
        <strain evidence="7">PS312</strain>
    </source>
</reference>
<dbReference type="InterPro" id="IPR006204">
    <property type="entry name" value="GHMP_kinase_N_dom"/>
</dbReference>
<dbReference type="GO" id="GO:0005524">
    <property type="term" value="F:ATP binding"/>
    <property type="evidence" value="ECO:0007669"/>
    <property type="project" value="UniProtKB-KW"/>
</dbReference>
<keyword evidence="2" id="KW-0547">Nucleotide-binding</keyword>
<accession>A0A2A6B665</accession>
<protein>
    <submittedName>
        <fullName evidence="6">GHMP_kinases_N domain-containing protein</fullName>
    </submittedName>
</protein>
<dbReference type="Gene3D" id="3.30.230.120">
    <property type="match status" value="1"/>
</dbReference>
<dbReference type="PANTHER" id="PTHR32463">
    <property type="entry name" value="L-FUCOSE KINASE"/>
    <property type="match status" value="1"/>
</dbReference>
<dbReference type="AlphaFoldDB" id="A0A2A6B665"/>
<dbReference type="InterPro" id="IPR052203">
    <property type="entry name" value="GHMP_Kinase-Related"/>
</dbReference>
<evidence type="ECO:0000313" key="7">
    <source>
        <dbReference type="Proteomes" id="UP000005239"/>
    </source>
</evidence>
<evidence type="ECO:0000256" key="4">
    <source>
        <dbReference type="ARBA" id="ARBA00022840"/>
    </source>
</evidence>
<dbReference type="SUPFAM" id="SSF55060">
    <property type="entry name" value="GHMP Kinase, C-terminal domain"/>
    <property type="match status" value="1"/>
</dbReference>
<dbReference type="SUPFAM" id="SSF54211">
    <property type="entry name" value="Ribosomal protein S5 domain 2-like"/>
    <property type="match status" value="1"/>
</dbReference>
<dbReference type="EnsemblMetazoa" id="PPA19170.1">
    <property type="protein sequence ID" value="PPA19170.1"/>
    <property type="gene ID" value="WBGene00108724"/>
</dbReference>
<dbReference type="Pfam" id="PF00288">
    <property type="entry name" value="GHMP_kinases_N"/>
    <property type="match status" value="1"/>
</dbReference>
<proteinExistence type="predicted"/>
<gene>
    <name evidence="6" type="primary">WBGene00108724</name>
</gene>
<keyword evidence="4" id="KW-0067">ATP-binding</keyword>
<dbReference type="InterPro" id="IPR036554">
    <property type="entry name" value="GHMP_kinase_C_sf"/>
</dbReference>
<feature type="domain" description="GHMP kinase N-terminal" evidence="5">
    <location>
        <begin position="545"/>
        <end position="617"/>
    </location>
</feature>
<evidence type="ECO:0000256" key="2">
    <source>
        <dbReference type="ARBA" id="ARBA00022741"/>
    </source>
</evidence>